<feature type="compositionally biased region" description="Polar residues" evidence="1">
    <location>
        <begin position="82"/>
        <end position="94"/>
    </location>
</feature>
<reference evidence="2" key="1">
    <citation type="submission" date="2016-10" db="EMBL/GenBank/DDBJ databases">
        <title>Genome sequence of Streptomyces malaysiense MUSC 136.</title>
        <authorList>
            <person name="Lee L.-H."/>
            <person name="Ser H.-L."/>
        </authorList>
    </citation>
    <scope>NUCLEOTIDE SEQUENCE [LARGE SCALE GENOMIC DNA]</scope>
    <source>
        <strain evidence="2">MUSC 136</strain>
    </source>
</reference>
<proteinExistence type="predicted"/>
<evidence type="ECO:0000256" key="1">
    <source>
        <dbReference type="SAM" id="MobiDB-lite"/>
    </source>
</evidence>
<keyword evidence="3" id="KW-1185">Reference proteome</keyword>
<evidence type="ECO:0000313" key="2">
    <source>
        <dbReference type="EMBL" id="OIK27472.1"/>
    </source>
</evidence>
<feature type="region of interest" description="Disordered" evidence="1">
    <location>
        <begin position="51"/>
        <end position="94"/>
    </location>
</feature>
<dbReference type="AlphaFoldDB" id="A0A1J4Q5V8"/>
<name>A0A1J4Q5V8_9ACTN</name>
<organism evidence="2 3">
    <name type="scientific">Streptomyces malaysiense</name>
    <dbReference type="NCBI Taxonomy" id="1428626"/>
    <lineage>
        <taxon>Bacteria</taxon>
        <taxon>Bacillati</taxon>
        <taxon>Actinomycetota</taxon>
        <taxon>Actinomycetes</taxon>
        <taxon>Kitasatosporales</taxon>
        <taxon>Streptomycetaceae</taxon>
        <taxon>Streptomyces</taxon>
    </lineage>
</organism>
<dbReference type="Proteomes" id="UP000034838">
    <property type="component" value="Unassembled WGS sequence"/>
</dbReference>
<accession>A0A1J4Q5V8</accession>
<sequence length="94" mass="10233">MSRLVPEVFETIRADADHGAEQAQALAHLHLLTYLQQAVERLEAKAANEAADAGAGYPQIGRASNMTRQGARRRWPGLLDQQPPSTSPRTGSTR</sequence>
<evidence type="ECO:0000313" key="3">
    <source>
        <dbReference type="Proteomes" id="UP000034838"/>
    </source>
</evidence>
<protein>
    <submittedName>
        <fullName evidence="2">Uncharacterized protein</fullName>
    </submittedName>
</protein>
<gene>
    <name evidence="2" type="ORF">VT52_011475</name>
</gene>
<dbReference type="EMBL" id="LBDA02000024">
    <property type="protein sequence ID" value="OIK27472.1"/>
    <property type="molecule type" value="Genomic_DNA"/>
</dbReference>
<comment type="caution">
    <text evidence="2">The sequence shown here is derived from an EMBL/GenBank/DDBJ whole genome shotgun (WGS) entry which is preliminary data.</text>
</comment>